<name>A0AA88HTN6_ARTSF</name>
<accession>A0AA88HTN6</accession>
<evidence type="ECO:0000256" key="4">
    <source>
        <dbReference type="ARBA" id="ARBA00023242"/>
    </source>
</evidence>
<feature type="DNA-binding region" description="HMG box" evidence="5">
    <location>
        <begin position="76"/>
        <end position="144"/>
    </location>
</feature>
<dbReference type="PANTHER" id="PTHR10270">
    <property type="entry name" value="SOX TRANSCRIPTION FACTOR"/>
    <property type="match status" value="1"/>
</dbReference>
<keyword evidence="1" id="KW-0805">Transcription regulation</keyword>
<dbReference type="EMBL" id="JAVRJZ010000014">
    <property type="protein sequence ID" value="KAK2713604.1"/>
    <property type="molecule type" value="Genomic_DNA"/>
</dbReference>
<reference evidence="8" key="1">
    <citation type="submission" date="2023-07" db="EMBL/GenBank/DDBJ databases">
        <title>Chromosome-level genome assembly of Artemia franciscana.</title>
        <authorList>
            <person name="Jo E."/>
        </authorList>
    </citation>
    <scope>NUCLEOTIDE SEQUENCE</scope>
    <source>
        <tissue evidence="8">Whole body</tissue>
    </source>
</reference>
<evidence type="ECO:0000259" key="7">
    <source>
        <dbReference type="PROSITE" id="PS50118"/>
    </source>
</evidence>
<feature type="domain" description="HMG box" evidence="7">
    <location>
        <begin position="76"/>
        <end position="144"/>
    </location>
</feature>
<proteinExistence type="predicted"/>
<dbReference type="FunFam" id="1.10.30.10:FF:000008">
    <property type="entry name" value="transcription factor SOX-7"/>
    <property type="match status" value="1"/>
</dbReference>
<evidence type="ECO:0000256" key="2">
    <source>
        <dbReference type="ARBA" id="ARBA00023125"/>
    </source>
</evidence>
<dbReference type="InterPro" id="IPR050140">
    <property type="entry name" value="SRY-related_HMG-box_TF-like"/>
</dbReference>
<dbReference type="InterPro" id="IPR036910">
    <property type="entry name" value="HMG_box_dom_sf"/>
</dbReference>
<dbReference type="Pfam" id="PF00505">
    <property type="entry name" value="HMG_box"/>
    <property type="match status" value="1"/>
</dbReference>
<dbReference type="SMART" id="SM00398">
    <property type="entry name" value="HMG"/>
    <property type="match status" value="1"/>
</dbReference>
<evidence type="ECO:0000256" key="1">
    <source>
        <dbReference type="ARBA" id="ARBA00023015"/>
    </source>
</evidence>
<evidence type="ECO:0000256" key="6">
    <source>
        <dbReference type="SAM" id="MobiDB-lite"/>
    </source>
</evidence>
<feature type="region of interest" description="Disordered" evidence="6">
    <location>
        <begin position="225"/>
        <end position="249"/>
    </location>
</feature>
<gene>
    <name evidence="8" type="ORF">QYM36_009465</name>
</gene>
<dbReference type="CDD" id="cd22032">
    <property type="entry name" value="HMG-box_SoxF"/>
    <property type="match status" value="1"/>
</dbReference>
<dbReference type="GO" id="GO:0000978">
    <property type="term" value="F:RNA polymerase II cis-regulatory region sequence-specific DNA binding"/>
    <property type="evidence" value="ECO:0007669"/>
    <property type="project" value="TreeGrafter"/>
</dbReference>
<organism evidence="8 9">
    <name type="scientific">Artemia franciscana</name>
    <name type="common">Brine shrimp</name>
    <name type="synonym">Artemia sanfranciscana</name>
    <dbReference type="NCBI Taxonomy" id="6661"/>
    <lineage>
        <taxon>Eukaryota</taxon>
        <taxon>Metazoa</taxon>
        <taxon>Ecdysozoa</taxon>
        <taxon>Arthropoda</taxon>
        <taxon>Crustacea</taxon>
        <taxon>Branchiopoda</taxon>
        <taxon>Anostraca</taxon>
        <taxon>Artemiidae</taxon>
        <taxon>Artemia</taxon>
    </lineage>
</organism>
<keyword evidence="2 5" id="KW-0238">DNA-binding</keyword>
<dbReference type="AlphaFoldDB" id="A0AA88HTN6"/>
<dbReference type="GO" id="GO:0030154">
    <property type="term" value="P:cell differentiation"/>
    <property type="evidence" value="ECO:0007669"/>
    <property type="project" value="TreeGrafter"/>
</dbReference>
<feature type="compositionally biased region" description="Basic and acidic residues" evidence="6">
    <location>
        <begin position="284"/>
        <end position="295"/>
    </location>
</feature>
<evidence type="ECO:0000256" key="5">
    <source>
        <dbReference type="PROSITE-ProRule" id="PRU00267"/>
    </source>
</evidence>
<comment type="caution">
    <text evidence="8">The sequence shown here is derived from an EMBL/GenBank/DDBJ whole genome shotgun (WGS) entry which is preliminary data.</text>
</comment>
<dbReference type="InterPro" id="IPR009071">
    <property type="entry name" value="HMG_box_dom"/>
</dbReference>
<protein>
    <recommendedName>
        <fullName evidence="7">HMG box domain-containing protein</fullName>
    </recommendedName>
</protein>
<keyword evidence="9" id="KW-1185">Reference proteome</keyword>
<dbReference type="GO" id="GO:0001228">
    <property type="term" value="F:DNA-binding transcription activator activity, RNA polymerase II-specific"/>
    <property type="evidence" value="ECO:0007669"/>
    <property type="project" value="TreeGrafter"/>
</dbReference>
<evidence type="ECO:0000256" key="3">
    <source>
        <dbReference type="ARBA" id="ARBA00023163"/>
    </source>
</evidence>
<evidence type="ECO:0000313" key="8">
    <source>
        <dbReference type="EMBL" id="KAK2713604.1"/>
    </source>
</evidence>
<dbReference type="GO" id="GO:0005634">
    <property type="term" value="C:nucleus"/>
    <property type="evidence" value="ECO:0007669"/>
    <property type="project" value="UniProtKB-UniRule"/>
</dbReference>
<feature type="compositionally biased region" description="Polar residues" evidence="6">
    <location>
        <begin position="226"/>
        <end position="236"/>
    </location>
</feature>
<dbReference type="Gene3D" id="1.10.30.10">
    <property type="entry name" value="High mobility group box domain"/>
    <property type="match status" value="1"/>
</dbReference>
<feature type="region of interest" description="Disordered" evidence="6">
    <location>
        <begin position="147"/>
        <end position="189"/>
    </location>
</feature>
<feature type="region of interest" description="Disordered" evidence="6">
    <location>
        <begin position="264"/>
        <end position="300"/>
    </location>
</feature>
<sequence length="459" mass="52715">MDNNLNFLPSPTTAYYSSSAPLHQQIGFLYNARQSSVNQSYSENPWMASQYPYGTNGRVGYNAMQEERRTAKEQRVRRPMNAFMVWSKEERKRLANENPDLHNADLSKMLGAKWKSLAPQDRRPFVEEAEHLRITHLQKYPNYKYRPRRKKPSAKRGIAVTVQQQQKRKKTEEKAQKQAQTDDDFNYGGNGTYKETSNNTFNYNQNINSQQNFFVNFHIYQGPKTEANTPETTPNCSPEPGHGGYQASSAVPMKGADIVCERTSEREDEDLNSLPTPQISPKTEPIEHSEMDQNRTGRLSTESPVFCQWDRNAFNSRTTNGWSNSYSDCSFQNFNYQGYAPTETRFVPTFYTSFPTNLQAARTWVPTAEGSNSSPMSSLPNNDYGYYNNGTTSEPFFSVNQQLSHNLTYDRNDEMLEEKDKEMTSLSECRFGNFRWDVNDEQGDSTMISALTGVRYFDG</sequence>
<dbReference type="PROSITE" id="PS50118">
    <property type="entry name" value="HMG_BOX_2"/>
    <property type="match status" value="1"/>
</dbReference>
<dbReference type="PANTHER" id="PTHR10270:SF317">
    <property type="entry name" value="TRANSCRIPTION FACTOR SOX-15-RELATED"/>
    <property type="match status" value="1"/>
</dbReference>
<evidence type="ECO:0000313" key="9">
    <source>
        <dbReference type="Proteomes" id="UP001187531"/>
    </source>
</evidence>
<keyword evidence="3" id="KW-0804">Transcription</keyword>
<dbReference type="SUPFAM" id="SSF47095">
    <property type="entry name" value="HMG-box"/>
    <property type="match status" value="1"/>
</dbReference>
<dbReference type="Proteomes" id="UP001187531">
    <property type="component" value="Unassembled WGS sequence"/>
</dbReference>
<keyword evidence="4 5" id="KW-0539">Nucleus</keyword>